<dbReference type="EMBL" id="CAAGRJ010041450">
    <property type="protein sequence ID" value="VFV47855.1"/>
    <property type="molecule type" value="Genomic_DNA"/>
</dbReference>
<feature type="compositionally biased region" description="Basic and acidic residues" evidence="1">
    <location>
        <begin position="44"/>
        <end position="56"/>
    </location>
</feature>
<feature type="non-terminal residue" evidence="2">
    <location>
        <position position="1"/>
    </location>
</feature>
<reference evidence="2 3" key="1">
    <citation type="submission" date="2019-01" db="EMBL/GenBank/DDBJ databases">
        <authorList>
            <person name="Alioto T."/>
            <person name="Alioto T."/>
        </authorList>
    </citation>
    <scope>NUCLEOTIDE SEQUENCE [LARGE SCALE GENOMIC DNA]</scope>
</reference>
<gene>
    <name evidence="2" type="ORF">LYPA_23C011816</name>
</gene>
<sequence length="56" mass="6128">REPGLHMKKLKKGENEKGTSKGSVITPVLQKADALTDGPLQKNDGSHFSEKDQHES</sequence>
<dbReference type="AlphaFoldDB" id="A0A485PNK7"/>
<accession>A0A485PNK7</accession>
<feature type="region of interest" description="Disordered" evidence="1">
    <location>
        <begin position="1"/>
        <end position="56"/>
    </location>
</feature>
<dbReference type="Proteomes" id="UP000386466">
    <property type="component" value="Unassembled WGS sequence"/>
</dbReference>
<evidence type="ECO:0000313" key="3">
    <source>
        <dbReference type="Proteomes" id="UP000386466"/>
    </source>
</evidence>
<feature type="non-terminal residue" evidence="2">
    <location>
        <position position="56"/>
    </location>
</feature>
<proteinExistence type="predicted"/>
<evidence type="ECO:0000313" key="2">
    <source>
        <dbReference type="EMBL" id="VFV47855.1"/>
    </source>
</evidence>
<keyword evidence="3" id="KW-1185">Reference proteome</keyword>
<protein>
    <submittedName>
        <fullName evidence="2">Uncharacterized protein</fullName>
    </submittedName>
</protein>
<feature type="compositionally biased region" description="Basic residues" evidence="1">
    <location>
        <begin position="1"/>
        <end position="11"/>
    </location>
</feature>
<evidence type="ECO:0000256" key="1">
    <source>
        <dbReference type="SAM" id="MobiDB-lite"/>
    </source>
</evidence>
<organism evidence="2 3">
    <name type="scientific">Lynx pardinus</name>
    <name type="common">Iberian lynx</name>
    <name type="synonym">Felis pardina</name>
    <dbReference type="NCBI Taxonomy" id="191816"/>
    <lineage>
        <taxon>Eukaryota</taxon>
        <taxon>Metazoa</taxon>
        <taxon>Chordata</taxon>
        <taxon>Craniata</taxon>
        <taxon>Vertebrata</taxon>
        <taxon>Euteleostomi</taxon>
        <taxon>Mammalia</taxon>
        <taxon>Eutheria</taxon>
        <taxon>Laurasiatheria</taxon>
        <taxon>Carnivora</taxon>
        <taxon>Feliformia</taxon>
        <taxon>Felidae</taxon>
        <taxon>Felinae</taxon>
        <taxon>Lynx</taxon>
    </lineage>
</organism>
<name>A0A485PNK7_LYNPA</name>